<evidence type="ECO:0000256" key="3">
    <source>
        <dbReference type="SAM" id="MobiDB-lite"/>
    </source>
</evidence>
<accession>A0A1Y2LI24</accession>
<evidence type="ECO:0000313" key="4">
    <source>
        <dbReference type="EMBL" id="OSS43693.1"/>
    </source>
</evidence>
<dbReference type="GO" id="GO:0005634">
    <property type="term" value="C:nucleus"/>
    <property type="evidence" value="ECO:0007669"/>
    <property type="project" value="UniProtKB-SubCell"/>
</dbReference>
<evidence type="ECO:0000313" key="5">
    <source>
        <dbReference type="Proteomes" id="UP000193240"/>
    </source>
</evidence>
<evidence type="ECO:0000256" key="1">
    <source>
        <dbReference type="ARBA" id="ARBA00004123"/>
    </source>
</evidence>
<dbReference type="AlphaFoldDB" id="A0A1Y2LI24"/>
<dbReference type="GO" id="GO:0045944">
    <property type="term" value="P:positive regulation of transcription by RNA polymerase II"/>
    <property type="evidence" value="ECO:0007669"/>
    <property type="project" value="TreeGrafter"/>
</dbReference>
<dbReference type="EMBL" id="KZ107862">
    <property type="protein sequence ID" value="OSS43693.1"/>
    <property type="molecule type" value="Genomic_DNA"/>
</dbReference>
<protein>
    <submittedName>
        <fullName evidence="4">Uncharacterized protein</fullName>
    </submittedName>
</protein>
<dbReference type="InterPro" id="IPR021858">
    <property type="entry name" value="Fun_TF"/>
</dbReference>
<name>A0A1Y2LI24_EPING</name>
<sequence length="576" mass="64081">MDADRRLTKALEAANDALQHLSLSPDFSCLDCTHIDRLIGRVVDLPTEGNQRNSRRNLLVIRQWMITEGPGVVLLEVLGQLYWRLGELNSKQFEKFKATLQQQQPYLSLIQDTAAVTLILQRLQHIQRMKAEACQEFLCELSDLTGMKVDSPMAEMEMPRSRSSSPFTPASVHSMDSSSSQETGYMSLIKYVPSAATWSGNVEQHLIDFYVNGICPGRTVATQSNGYLSLLQVANTCLSTRFALLSLSASYISEYLPSQKDYYQQAELYYSTQALQALTTQIANGDNYDGALATSMLLMHHGAVNNPPESPLCWSCHANIFDVIPSDAINHHSDAALFIRAQLTLARTAETSHTLQTTHFHSLETKSWYEGTPPVEAQKICSILGLSPQLLFIISSITALAFDSANANALMYAQLQEAQLHNVQQWTAEPQGAEREILLATAEAFRLAALIYLRCRLYGMTRFHPSVLSLSDALHALLLSLPVKGALYTAIYPVWPLFVAAVTATSDKRDRLYQHVVPIREGDKNTLPAVLRRVSGMRVWLAQQDQSVQRREGWWDEMLGPDSSTTGLGRGLLCLG</sequence>
<feature type="region of interest" description="Disordered" evidence="3">
    <location>
        <begin position="157"/>
        <end position="178"/>
    </location>
</feature>
<keyword evidence="5" id="KW-1185">Reference proteome</keyword>
<proteinExistence type="predicted"/>
<dbReference type="OMA" id="WSCHANI"/>
<comment type="subcellular location">
    <subcellularLocation>
        <location evidence="1">Nucleus</location>
    </subcellularLocation>
</comment>
<dbReference type="Pfam" id="PF11951">
    <property type="entry name" value="Fungal_trans_2"/>
    <property type="match status" value="1"/>
</dbReference>
<dbReference type="InParanoid" id="A0A1Y2LI24"/>
<dbReference type="PANTHER" id="PTHR37534">
    <property type="entry name" value="TRANSCRIPTIONAL ACTIVATOR PROTEIN UGA3"/>
    <property type="match status" value="1"/>
</dbReference>
<gene>
    <name evidence="4" type="ORF">B5807_11512</name>
</gene>
<dbReference type="Proteomes" id="UP000193240">
    <property type="component" value="Unassembled WGS sequence"/>
</dbReference>
<dbReference type="GO" id="GO:0000976">
    <property type="term" value="F:transcription cis-regulatory region binding"/>
    <property type="evidence" value="ECO:0007669"/>
    <property type="project" value="TreeGrafter"/>
</dbReference>
<organism evidence="4 5">
    <name type="scientific">Epicoccum nigrum</name>
    <name type="common">Soil fungus</name>
    <name type="synonym">Epicoccum purpurascens</name>
    <dbReference type="NCBI Taxonomy" id="105696"/>
    <lineage>
        <taxon>Eukaryota</taxon>
        <taxon>Fungi</taxon>
        <taxon>Dikarya</taxon>
        <taxon>Ascomycota</taxon>
        <taxon>Pezizomycotina</taxon>
        <taxon>Dothideomycetes</taxon>
        <taxon>Pleosporomycetidae</taxon>
        <taxon>Pleosporales</taxon>
        <taxon>Pleosporineae</taxon>
        <taxon>Didymellaceae</taxon>
        <taxon>Epicoccum</taxon>
    </lineage>
</organism>
<dbReference type="PANTHER" id="PTHR37534:SF7">
    <property type="entry name" value="TRANSCRIPTIONAL ACTIVATOR PROTEIN UGA3"/>
    <property type="match status" value="1"/>
</dbReference>
<evidence type="ECO:0000256" key="2">
    <source>
        <dbReference type="ARBA" id="ARBA00023242"/>
    </source>
</evidence>
<dbReference type="GO" id="GO:0003700">
    <property type="term" value="F:DNA-binding transcription factor activity"/>
    <property type="evidence" value="ECO:0007669"/>
    <property type="project" value="TreeGrafter"/>
</dbReference>
<keyword evidence="2" id="KW-0539">Nucleus</keyword>
<reference evidence="4 5" key="1">
    <citation type="journal article" date="2017" name="Genome Announc.">
        <title>Genome sequence of the saprophytic ascomycete Epicoccum nigrum ICMP 19927 strain isolated from New Zealand.</title>
        <authorList>
            <person name="Fokin M."/>
            <person name="Fleetwood D."/>
            <person name="Weir B.S."/>
            <person name="Villas-Boas S.G."/>
        </authorList>
    </citation>
    <scope>NUCLEOTIDE SEQUENCE [LARGE SCALE GENOMIC DNA]</scope>
    <source>
        <strain evidence="4 5">ICMP 19927</strain>
    </source>
</reference>